<accession>X0TM55</accession>
<organism evidence="1">
    <name type="scientific">marine sediment metagenome</name>
    <dbReference type="NCBI Taxonomy" id="412755"/>
    <lineage>
        <taxon>unclassified sequences</taxon>
        <taxon>metagenomes</taxon>
        <taxon>ecological metagenomes</taxon>
    </lineage>
</organism>
<dbReference type="AlphaFoldDB" id="X0TM55"/>
<evidence type="ECO:0000313" key="1">
    <source>
        <dbReference type="EMBL" id="GAF94324.1"/>
    </source>
</evidence>
<protein>
    <submittedName>
        <fullName evidence="1">Uncharacterized protein</fullName>
    </submittedName>
</protein>
<sequence>EAFRFTDNMVFLPIHPRMDITQVRHIVYVVREYYGY</sequence>
<proteinExistence type="predicted"/>
<feature type="non-terminal residue" evidence="1">
    <location>
        <position position="1"/>
    </location>
</feature>
<name>X0TM55_9ZZZZ</name>
<comment type="caution">
    <text evidence="1">The sequence shown here is derived from an EMBL/GenBank/DDBJ whole genome shotgun (WGS) entry which is preliminary data.</text>
</comment>
<gene>
    <name evidence="1" type="ORF">S01H1_24417</name>
</gene>
<reference evidence="1" key="1">
    <citation type="journal article" date="2014" name="Front. Microbiol.">
        <title>High frequency of phylogenetically diverse reductive dehalogenase-homologous genes in deep subseafloor sedimentary metagenomes.</title>
        <authorList>
            <person name="Kawai M."/>
            <person name="Futagami T."/>
            <person name="Toyoda A."/>
            <person name="Takaki Y."/>
            <person name="Nishi S."/>
            <person name="Hori S."/>
            <person name="Arai W."/>
            <person name="Tsubouchi T."/>
            <person name="Morono Y."/>
            <person name="Uchiyama I."/>
            <person name="Ito T."/>
            <person name="Fujiyama A."/>
            <person name="Inagaki F."/>
            <person name="Takami H."/>
        </authorList>
    </citation>
    <scope>NUCLEOTIDE SEQUENCE</scope>
    <source>
        <strain evidence="1">Expedition CK06-06</strain>
    </source>
</reference>
<dbReference type="EMBL" id="BARS01014531">
    <property type="protein sequence ID" value="GAF94324.1"/>
    <property type="molecule type" value="Genomic_DNA"/>
</dbReference>